<evidence type="ECO:0000313" key="2">
    <source>
        <dbReference type="EMBL" id="MEQ2199393.1"/>
    </source>
</evidence>
<organism evidence="2 3">
    <name type="scientific">Xenoophorus captivus</name>
    <dbReference type="NCBI Taxonomy" id="1517983"/>
    <lineage>
        <taxon>Eukaryota</taxon>
        <taxon>Metazoa</taxon>
        <taxon>Chordata</taxon>
        <taxon>Craniata</taxon>
        <taxon>Vertebrata</taxon>
        <taxon>Euteleostomi</taxon>
        <taxon>Actinopterygii</taxon>
        <taxon>Neopterygii</taxon>
        <taxon>Teleostei</taxon>
        <taxon>Neoteleostei</taxon>
        <taxon>Acanthomorphata</taxon>
        <taxon>Ovalentaria</taxon>
        <taxon>Atherinomorphae</taxon>
        <taxon>Cyprinodontiformes</taxon>
        <taxon>Goodeidae</taxon>
        <taxon>Xenoophorus</taxon>
    </lineage>
</organism>
<dbReference type="SUPFAM" id="SSF50156">
    <property type="entry name" value="PDZ domain-like"/>
    <property type="match status" value="1"/>
</dbReference>
<dbReference type="PROSITE" id="PS50106">
    <property type="entry name" value="PDZ"/>
    <property type="match status" value="1"/>
</dbReference>
<dbReference type="InterPro" id="IPR036034">
    <property type="entry name" value="PDZ_sf"/>
</dbReference>
<dbReference type="InterPro" id="IPR029021">
    <property type="entry name" value="Prot-tyrosine_phosphatase-like"/>
</dbReference>
<dbReference type="PANTHER" id="PTHR45706:SF5">
    <property type="entry name" value="TYROSINE-PROTEIN PHOSPHATASE NON-RECEPTOR TYPE 3"/>
    <property type="match status" value="1"/>
</dbReference>
<feature type="domain" description="PDZ" evidence="1">
    <location>
        <begin position="40"/>
        <end position="70"/>
    </location>
</feature>
<accession>A0ABV0QVF1</accession>
<gene>
    <name evidence="2" type="ORF">XENOCAPTIV_023905</name>
</gene>
<keyword evidence="3" id="KW-1185">Reference proteome</keyword>
<dbReference type="Pfam" id="PF00102">
    <property type="entry name" value="Y_phosphatase"/>
    <property type="match status" value="1"/>
</dbReference>
<feature type="non-terminal residue" evidence="2">
    <location>
        <position position="188"/>
    </location>
</feature>
<dbReference type="EMBL" id="JAHRIN010025263">
    <property type="protein sequence ID" value="MEQ2199393.1"/>
    <property type="molecule type" value="Genomic_DNA"/>
</dbReference>
<dbReference type="Proteomes" id="UP001434883">
    <property type="component" value="Unassembled WGS sequence"/>
</dbReference>
<sequence length="188" mass="21478">MFFPQDALGDGDLMLICITPDHDGKFGFNVKVRFCRSEPRLQEGDLVVLINGRDISEHTHDQVVMFIRASRESHSRQLALLIRRKGPGRVMPQLQLSFAALSLTIPAQENKPQSPGQLERVTTLGESMKQLERGIQSGTLSFHFETKCHQYWPHPPEVKNYGHLSVKCHSEECNLAYVTRQFTLRHNK</sequence>
<proteinExistence type="predicted"/>
<dbReference type="SUPFAM" id="SSF52799">
    <property type="entry name" value="(Phosphotyrosine protein) phosphatases II"/>
    <property type="match status" value="1"/>
</dbReference>
<dbReference type="PANTHER" id="PTHR45706">
    <property type="entry name" value="TYROSINE-PROTEIN PHOSPHATASE"/>
    <property type="match status" value="1"/>
</dbReference>
<name>A0ABV0QVF1_9TELE</name>
<dbReference type="Gene3D" id="3.90.190.10">
    <property type="entry name" value="Protein tyrosine phosphatase superfamily"/>
    <property type="match status" value="1"/>
</dbReference>
<comment type="caution">
    <text evidence="2">The sequence shown here is derived from an EMBL/GenBank/DDBJ whole genome shotgun (WGS) entry which is preliminary data.</text>
</comment>
<dbReference type="InterPro" id="IPR000242">
    <property type="entry name" value="PTP_cat"/>
</dbReference>
<dbReference type="InterPro" id="IPR001478">
    <property type="entry name" value="PDZ"/>
</dbReference>
<dbReference type="Pfam" id="PF00595">
    <property type="entry name" value="PDZ"/>
    <property type="match status" value="1"/>
</dbReference>
<evidence type="ECO:0000259" key="1">
    <source>
        <dbReference type="PROSITE" id="PS50106"/>
    </source>
</evidence>
<protein>
    <recommendedName>
        <fullName evidence="1">PDZ domain-containing protein</fullName>
    </recommendedName>
</protein>
<reference evidence="2 3" key="1">
    <citation type="submission" date="2021-06" db="EMBL/GenBank/DDBJ databases">
        <authorList>
            <person name="Palmer J.M."/>
        </authorList>
    </citation>
    <scope>NUCLEOTIDE SEQUENCE [LARGE SCALE GENOMIC DNA]</scope>
    <source>
        <strain evidence="2 3">XC_2019</strain>
        <tissue evidence="2">Muscle</tissue>
    </source>
</reference>
<dbReference type="Gene3D" id="2.30.42.10">
    <property type="match status" value="1"/>
</dbReference>
<evidence type="ECO:0000313" key="3">
    <source>
        <dbReference type="Proteomes" id="UP001434883"/>
    </source>
</evidence>